<dbReference type="InterPro" id="IPR036188">
    <property type="entry name" value="FAD/NAD-bd_sf"/>
</dbReference>
<gene>
    <name evidence="8" type="ORF">GCM10007304_32260</name>
</gene>
<dbReference type="FunFam" id="3.50.50.60:FF:000228">
    <property type="entry name" value="FAD-containing monooxygenase EthA"/>
    <property type="match status" value="1"/>
</dbReference>
<evidence type="ECO:0000313" key="9">
    <source>
        <dbReference type="Proteomes" id="UP000654257"/>
    </source>
</evidence>
<keyword evidence="7 8" id="KW-0503">Monooxygenase</keyword>
<protein>
    <submittedName>
        <fullName evidence="8">Flavin-binding monooxygenase</fullName>
    </submittedName>
</protein>
<dbReference type="EMBL" id="BMCU01000003">
    <property type="protein sequence ID" value="GGG15706.1"/>
    <property type="molecule type" value="Genomic_DNA"/>
</dbReference>
<dbReference type="Gene3D" id="3.50.50.60">
    <property type="entry name" value="FAD/NAD(P)-binding domain"/>
    <property type="match status" value="2"/>
</dbReference>
<keyword evidence="5" id="KW-0521">NADP</keyword>
<dbReference type="PANTHER" id="PTHR43872:SF1">
    <property type="entry name" value="MONOOXYGENASE, PUTATIVE (AFU_ORTHOLOGUE AFUA_8G02570)-RELATED"/>
    <property type="match status" value="1"/>
</dbReference>
<evidence type="ECO:0000256" key="5">
    <source>
        <dbReference type="ARBA" id="ARBA00022857"/>
    </source>
</evidence>
<comment type="caution">
    <text evidence="8">The sequence shown here is derived from an EMBL/GenBank/DDBJ whole genome shotgun (WGS) entry which is preliminary data.</text>
</comment>
<dbReference type="AlphaFoldDB" id="A0A917G026"/>
<evidence type="ECO:0000256" key="3">
    <source>
        <dbReference type="ARBA" id="ARBA00022630"/>
    </source>
</evidence>
<dbReference type="SUPFAM" id="SSF51905">
    <property type="entry name" value="FAD/NAD(P)-binding domain"/>
    <property type="match status" value="1"/>
</dbReference>
<reference evidence="8" key="2">
    <citation type="submission" date="2020-09" db="EMBL/GenBank/DDBJ databases">
        <authorList>
            <person name="Sun Q."/>
            <person name="Sedlacek I."/>
        </authorList>
    </citation>
    <scope>NUCLEOTIDE SEQUENCE</scope>
    <source>
        <strain evidence="8">CCM 7905</strain>
    </source>
</reference>
<accession>A0A917G026</accession>
<evidence type="ECO:0000256" key="1">
    <source>
        <dbReference type="ARBA" id="ARBA00001974"/>
    </source>
</evidence>
<evidence type="ECO:0000256" key="4">
    <source>
        <dbReference type="ARBA" id="ARBA00022827"/>
    </source>
</evidence>
<evidence type="ECO:0000256" key="7">
    <source>
        <dbReference type="ARBA" id="ARBA00023033"/>
    </source>
</evidence>
<evidence type="ECO:0000256" key="6">
    <source>
        <dbReference type="ARBA" id="ARBA00023002"/>
    </source>
</evidence>
<dbReference type="PANTHER" id="PTHR43872">
    <property type="entry name" value="MONOOXYGENASE, PUTATIVE (AFU_ORTHOLOGUE AFUA_8G02570)-RELATED"/>
    <property type="match status" value="1"/>
</dbReference>
<sequence length="485" mass="54284">MTAPQQHHVDFLVIGAGLSGIGAAHHFQAKFPGKTFTILESRGAIGGTWDLFRYPGIRSDSDMYTLGYVFKPWKGEKSIADGASIRDYIVEAARDTGIDRHIRFHHKVTSLEWSSADNRWTVHAEHDGADVAVTASFVMSCSGYYRYDEGFTPEFDGRESFAGQVIHPQHWPEDLDLTGKKVVVIGSGATAITLAPNLAEKADHVTLLQRSPSYIMSLPAKDPIAQKLRRFLPAKLAYSAIRLKNVSVAVAMYELCQKYPTFMKGRIRKLQEGWLPKGYDLDTHFTPRYDPWDQRLCLVPDNDMFRAIRKGTVSLVTDRIARFTESGISLESGEELEADVIVTATGLNLTALGDASFQVDGRDIELSKTMAFKGMMLSGVPNFAFIVGYTNASWTLKADLVCDYVCRLLEHMDTNHYAKVELQRDPSVGEEPFLDFAAGYVLRAVDSFPRQGSVAPWRLRMNYFRDLPMLKFGKVVDDAMVFEHA</sequence>
<dbReference type="Proteomes" id="UP000654257">
    <property type="component" value="Unassembled WGS sequence"/>
</dbReference>
<keyword evidence="4" id="KW-0274">FAD</keyword>
<dbReference type="RefSeq" id="WP_188545844.1">
    <property type="nucleotide sequence ID" value="NZ_BMCU01000003.1"/>
</dbReference>
<organism evidence="8 9">
    <name type="scientific">Rhodococcoides trifolii</name>
    <dbReference type="NCBI Taxonomy" id="908250"/>
    <lineage>
        <taxon>Bacteria</taxon>
        <taxon>Bacillati</taxon>
        <taxon>Actinomycetota</taxon>
        <taxon>Actinomycetes</taxon>
        <taxon>Mycobacteriales</taxon>
        <taxon>Nocardiaceae</taxon>
        <taxon>Rhodococcoides</taxon>
    </lineage>
</organism>
<dbReference type="GO" id="GO:0050661">
    <property type="term" value="F:NADP binding"/>
    <property type="evidence" value="ECO:0007669"/>
    <property type="project" value="InterPro"/>
</dbReference>
<dbReference type="Pfam" id="PF00743">
    <property type="entry name" value="FMO-like"/>
    <property type="match status" value="1"/>
</dbReference>
<comment type="similarity">
    <text evidence="2">Belongs to the FAD-binding monooxygenase family.</text>
</comment>
<proteinExistence type="inferred from homology"/>
<keyword evidence="6" id="KW-0560">Oxidoreductase</keyword>
<keyword evidence="9" id="KW-1185">Reference proteome</keyword>
<name>A0A917G026_9NOCA</name>
<evidence type="ECO:0000256" key="2">
    <source>
        <dbReference type="ARBA" id="ARBA00010139"/>
    </source>
</evidence>
<reference evidence="8" key="1">
    <citation type="journal article" date="2014" name="Int. J. Syst. Evol. Microbiol.">
        <title>Complete genome sequence of Corynebacterium casei LMG S-19264T (=DSM 44701T), isolated from a smear-ripened cheese.</title>
        <authorList>
            <consortium name="US DOE Joint Genome Institute (JGI-PGF)"/>
            <person name="Walter F."/>
            <person name="Albersmeier A."/>
            <person name="Kalinowski J."/>
            <person name="Ruckert C."/>
        </authorList>
    </citation>
    <scope>NUCLEOTIDE SEQUENCE</scope>
    <source>
        <strain evidence="8">CCM 7905</strain>
    </source>
</reference>
<dbReference type="GO" id="GO:0004499">
    <property type="term" value="F:N,N-dimethylaniline monooxygenase activity"/>
    <property type="evidence" value="ECO:0007669"/>
    <property type="project" value="InterPro"/>
</dbReference>
<dbReference type="InterPro" id="IPR020946">
    <property type="entry name" value="Flavin_mOase-like"/>
</dbReference>
<comment type="cofactor">
    <cofactor evidence="1">
        <name>FAD</name>
        <dbReference type="ChEBI" id="CHEBI:57692"/>
    </cofactor>
</comment>
<dbReference type="Pfam" id="PF13450">
    <property type="entry name" value="NAD_binding_8"/>
    <property type="match status" value="1"/>
</dbReference>
<evidence type="ECO:0000313" key="8">
    <source>
        <dbReference type="EMBL" id="GGG15706.1"/>
    </source>
</evidence>
<keyword evidence="3" id="KW-0285">Flavoprotein</keyword>
<dbReference type="GO" id="GO:0050660">
    <property type="term" value="F:flavin adenine dinucleotide binding"/>
    <property type="evidence" value="ECO:0007669"/>
    <property type="project" value="InterPro"/>
</dbReference>
<dbReference type="InterPro" id="IPR051820">
    <property type="entry name" value="FAD-binding_MO"/>
</dbReference>